<dbReference type="SUPFAM" id="SSF53098">
    <property type="entry name" value="Ribonuclease H-like"/>
    <property type="match status" value="1"/>
</dbReference>
<dbReference type="Pfam" id="PF14372">
    <property type="entry name" value="hAT-like_RNase-H"/>
    <property type="match status" value="1"/>
</dbReference>
<protein>
    <recommendedName>
        <fullName evidence="1">hAT-like transposase RNase-H fold domain-containing protein</fullName>
    </recommendedName>
</protein>
<reference evidence="2 3" key="1">
    <citation type="journal article" date="2023" name="Plants (Basel)">
        <title>Bridging the Gap: Combining Genomics and Transcriptomics Approaches to Understand Stylosanthes scabra, an Orphan Legume from the Brazilian Caatinga.</title>
        <authorList>
            <person name="Ferreira-Neto J.R.C."/>
            <person name="da Silva M.D."/>
            <person name="Binneck E."/>
            <person name="de Melo N.F."/>
            <person name="da Silva R.H."/>
            <person name="de Melo A.L.T.M."/>
            <person name="Pandolfi V."/>
            <person name="Bustamante F.O."/>
            <person name="Brasileiro-Vidal A.C."/>
            <person name="Benko-Iseppon A.M."/>
        </authorList>
    </citation>
    <scope>NUCLEOTIDE SEQUENCE [LARGE SCALE GENOMIC DNA]</scope>
    <source>
        <tissue evidence="2">Leaves</tissue>
    </source>
</reference>
<dbReference type="InterPro" id="IPR012337">
    <property type="entry name" value="RNaseH-like_sf"/>
</dbReference>
<comment type="caution">
    <text evidence="2">The sequence shown here is derived from an EMBL/GenBank/DDBJ whole genome shotgun (WGS) entry which is preliminary data.</text>
</comment>
<name>A0ABU6Q1Y9_9FABA</name>
<dbReference type="PANTHER" id="PTHR23272">
    <property type="entry name" value="BED FINGER-RELATED"/>
    <property type="match status" value="1"/>
</dbReference>
<evidence type="ECO:0000313" key="2">
    <source>
        <dbReference type="EMBL" id="MED6105915.1"/>
    </source>
</evidence>
<gene>
    <name evidence="2" type="ORF">PIB30_116558</name>
</gene>
<dbReference type="PANTHER" id="PTHR23272:SF166">
    <property type="entry name" value="ZINC FINGER BED DOMAIN-CONTAINING PROTEIN RICESLEEPER 2-LIKE ISOFORM X1"/>
    <property type="match status" value="1"/>
</dbReference>
<dbReference type="Proteomes" id="UP001341840">
    <property type="component" value="Unassembled WGS sequence"/>
</dbReference>
<accession>A0ABU6Q1Y9</accession>
<evidence type="ECO:0000259" key="1">
    <source>
        <dbReference type="Pfam" id="PF14372"/>
    </source>
</evidence>
<evidence type="ECO:0000313" key="3">
    <source>
        <dbReference type="Proteomes" id="UP001341840"/>
    </source>
</evidence>
<dbReference type="InterPro" id="IPR025525">
    <property type="entry name" value="hAT-like_transposase_RNase-H"/>
</dbReference>
<proteinExistence type="predicted"/>
<sequence length="239" mass="28157">MSLQDWNSIYLMLESALKCMRGFVRLSFKDKKYEFCPSEDEWNRAKEICDFLNSFYKITTLMSRQSYPTSNLYFMQIWKIECLLKQYVTSEDEVMRNMTQPMTDKFDKYWNEYSIILSLGAILDPHIKFHVLKYCLNKVEPDTAQAKLANIKEGLYSLFESYAERFPQNNGSSGSNGTHIGDPFNRGDDPLALDIPEVRKLFNMKMKMRMKMIKTKNCYCCLLLKDWLPLAALLLFCFE</sequence>
<dbReference type="EMBL" id="JASCZI010000001">
    <property type="protein sequence ID" value="MED6105915.1"/>
    <property type="molecule type" value="Genomic_DNA"/>
</dbReference>
<feature type="domain" description="hAT-like transposase RNase-H fold" evidence="1">
    <location>
        <begin position="63"/>
        <end position="162"/>
    </location>
</feature>
<organism evidence="2 3">
    <name type="scientific">Stylosanthes scabra</name>
    <dbReference type="NCBI Taxonomy" id="79078"/>
    <lineage>
        <taxon>Eukaryota</taxon>
        <taxon>Viridiplantae</taxon>
        <taxon>Streptophyta</taxon>
        <taxon>Embryophyta</taxon>
        <taxon>Tracheophyta</taxon>
        <taxon>Spermatophyta</taxon>
        <taxon>Magnoliopsida</taxon>
        <taxon>eudicotyledons</taxon>
        <taxon>Gunneridae</taxon>
        <taxon>Pentapetalae</taxon>
        <taxon>rosids</taxon>
        <taxon>fabids</taxon>
        <taxon>Fabales</taxon>
        <taxon>Fabaceae</taxon>
        <taxon>Papilionoideae</taxon>
        <taxon>50 kb inversion clade</taxon>
        <taxon>dalbergioids sensu lato</taxon>
        <taxon>Dalbergieae</taxon>
        <taxon>Pterocarpus clade</taxon>
        <taxon>Stylosanthes</taxon>
    </lineage>
</organism>
<keyword evidence="3" id="KW-1185">Reference proteome</keyword>